<accession>A0AAV1UQY8</accession>
<proteinExistence type="predicted"/>
<dbReference type="EMBL" id="CAKLBY020000223">
    <property type="protein sequence ID" value="CAK7936113.1"/>
    <property type="molecule type" value="Genomic_DNA"/>
</dbReference>
<name>A0AAV1UQY8_9STRA</name>
<sequence>MPSSRELDRLNGMTTERDRIQLFDCRKICLPASSTVTIRAEEEFFTDAFFKHRWYDGSRGQGGKALVQGWNALIHNIECIGREVWLAKFDAARIRFEKRNPVGARFNLYRLS</sequence>
<dbReference type="Proteomes" id="UP001162060">
    <property type="component" value="Unassembled WGS sequence"/>
</dbReference>
<evidence type="ECO:0000313" key="1">
    <source>
        <dbReference type="EMBL" id="CAK7936113.1"/>
    </source>
</evidence>
<evidence type="ECO:0000313" key="2">
    <source>
        <dbReference type="Proteomes" id="UP001162060"/>
    </source>
</evidence>
<organism evidence="1 2">
    <name type="scientific">Peronospora matthiolae</name>
    <dbReference type="NCBI Taxonomy" id="2874970"/>
    <lineage>
        <taxon>Eukaryota</taxon>
        <taxon>Sar</taxon>
        <taxon>Stramenopiles</taxon>
        <taxon>Oomycota</taxon>
        <taxon>Peronosporomycetes</taxon>
        <taxon>Peronosporales</taxon>
        <taxon>Peronosporaceae</taxon>
        <taxon>Peronospora</taxon>
    </lineage>
</organism>
<reference evidence="1" key="1">
    <citation type="submission" date="2024-01" db="EMBL/GenBank/DDBJ databases">
        <authorList>
            <person name="Webb A."/>
        </authorList>
    </citation>
    <scope>NUCLEOTIDE SEQUENCE</scope>
    <source>
        <strain evidence="1">Pm1</strain>
    </source>
</reference>
<dbReference type="AlphaFoldDB" id="A0AAV1UQY8"/>
<gene>
    <name evidence="1" type="ORF">PM001_LOCUS21263</name>
</gene>
<protein>
    <submittedName>
        <fullName evidence="1">Uncharacterized protein</fullName>
    </submittedName>
</protein>
<comment type="caution">
    <text evidence="1">The sequence shown here is derived from an EMBL/GenBank/DDBJ whole genome shotgun (WGS) entry which is preliminary data.</text>
</comment>